<dbReference type="Pfam" id="PF20274">
    <property type="entry name" value="cREC_REC"/>
    <property type="match status" value="1"/>
</dbReference>
<evidence type="ECO:0000259" key="1">
    <source>
        <dbReference type="Pfam" id="PF20274"/>
    </source>
</evidence>
<name>A0A8K1QQM5_9CAUD</name>
<accession>A0A8K1QQM5</accession>
<dbReference type="EMBL" id="OK136181">
    <property type="protein sequence ID" value="UDW09946.1"/>
    <property type="molecule type" value="Genomic_DNA"/>
</dbReference>
<organism evidence="2">
    <name type="scientific">Escherichia phage 18-1-2</name>
    <dbReference type="NCBI Taxonomy" id="2883041"/>
    <lineage>
        <taxon>Viruses</taxon>
        <taxon>Duplodnaviria</taxon>
        <taxon>Heunggongvirae</taxon>
        <taxon>Uroviricota</taxon>
        <taxon>Caudoviricetes</taxon>
        <taxon>Vequintavirinae</taxon>
        <taxon>Avunavirus</taxon>
    </lineage>
</organism>
<protein>
    <recommendedName>
        <fullName evidence="1">Cyclic-phosphate processing Receiver domain-containing protein</fullName>
    </recommendedName>
</protein>
<evidence type="ECO:0000313" key="2">
    <source>
        <dbReference type="EMBL" id="UDW09946.1"/>
    </source>
</evidence>
<dbReference type="InterPro" id="IPR046909">
    <property type="entry name" value="cREC_REC"/>
</dbReference>
<feature type="domain" description="Cyclic-phosphate processing Receiver" evidence="1">
    <location>
        <begin position="1"/>
        <end position="90"/>
    </location>
</feature>
<proteinExistence type="predicted"/>
<reference evidence="2" key="1">
    <citation type="submission" date="2021-09" db="EMBL/GenBank/DDBJ databases">
        <authorList>
            <person name="Huang Q."/>
            <person name="Tao Y."/>
        </authorList>
    </citation>
    <scope>NUCLEOTIDE SEQUENCE</scope>
</reference>
<sequence>MRLWLDDLRNPVDYGYPNAIWCKNLSSFYSLLKFMSDSDIDSIHFDNDLGGDEEGYDAFLYVERELHDGKFMNLKEIHVHSSNPSAVNKFMLAREYFGNTLGIKFYRHQY</sequence>